<proteinExistence type="predicted"/>
<dbReference type="Proteomes" id="UP001165652">
    <property type="component" value="Unassembled WGS sequence"/>
</dbReference>
<protein>
    <recommendedName>
        <fullName evidence="3">Glycosyl transferase family 17</fullName>
    </recommendedName>
</protein>
<dbReference type="RefSeq" id="WP_272774925.1">
    <property type="nucleotide sequence ID" value="NZ_JAQQLI010000001.1"/>
</dbReference>
<evidence type="ECO:0008006" key="3">
    <source>
        <dbReference type="Google" id="ProtNLM"/>
    </source>
</evidence>
<dbReference type="Pfam" id="PF04724">
    <property type="entry name" value="Glyco_transf_17"/>
    <property type="match status" value="1"/>
</dbReference>
<dbReference type="PANTHER" id="PTHR12224">
    <property type="entry name" value="BETA-1,4-MANNOSYL-GLYCOPROTEIN BETA-1,4-N-ACETYLGLUCOSAMINYL-TRANSFERASE"/>
    <property type="match status" value="1"/>
</dbReference>
<reference evidence="1" key="2">
    <citation type="submission" date="2023-02" db="EMBL/GenBank/DDBJ databases">
        <authorList>
            <person name="Rayyan A."/>
            <person name="Meyer T."/>
            <person name="Kyndt J.A."/>
        </authorList>
    </citation>
    <scope>NUCLEOTIDE SEQUENCE</scope>
    <source>
        <strain evidence="1">DSM 9987</strain>
    </source>
</reference>
<organism evidence="1 2">
    <name type="scientific">Rhodoplanes tepidamans</name>
    <name type="common">Rhodoplanes cryptolactis</name>
    <dbReference type="NCBI Taxonomy" id="200616"/>
    <lineage>
        <taxon>Bacteria</taxon>
        <taxon>Pseudomonadati</taxon>
        <taxon>Pseudomonadota</taxon>
        <taxon>Alphaproteobacteria</taxon>
        <taxon>Hyphomicrobiales</taxon>
        <taxon>Nitrobacteraceae</taxon>
        <taxon>Rhodoplanes</taxon>
    </lineage>
</organism>
<name>A0ABT5J339_RHOTP</name>
<dbReference type="InterPro" id="IPR006813">
    <property type="entry name" value="Glyco_trans_17"/>
</dbReference>
<keyword evidence="2" id="KW-1185">Reference proteome</keyword>
<evidence type="ECO:0000313" key="2">
    <source>
        <dbReference type="Proteomes" id="UP001165652"/>
    </source>
</evidence>
<dbReference type="EMBL" id="JAQQLI010000001">
    <property type="protein sequence ID" value="MDC7784073.1"/>
    <property type="molecule type" value="Genomic_DNA"/>
</dbReference>
<sequence length="459" mass="50177">MDADTRAALDDVLSRSRWRHALVLEPAGGAVAGLVATLAAARGARVSVLDPAGTGAIAPSMPPSRWRRLLGDTGAPDLVVVADPAVAAAGEAAAGALAAMRRGGLLVAREARPRDVMRLLRRAPAERWFAPTRDDTPDGLRVLTIDTPRHRRRHKLVRRIDACLLYNELDLLTLRLEELWEHVDHFVVVEADQTFAGSPKPLFLQEHAARFAPYAEKLSCRVVEGLPPIAAQSEAARFAREAAQRDAIGAAVAALDPSPDDIVVISDVDELPRPAVVDRLDTLLRQRDHVVFVLRNHRGYVNNISTAALNGLAVAGPVACRVSTLRREGAQTVRRGREKSGGVIANRSPDFVYVDDAGWHFSSLGGPEAVWLKAANFSHIEDPYRVIGLGETVPAHRVFDAALDRETCRALQQAYLAHCERPAFAPLAFDAFEITTDVPRHMRAAKERYRGFFFFTDLV</sequence>
<evidence type="ECO:0000313" key="1">
    <source>
        <dbReference type="EMBL" id="MDC7784073.1"/>
    </source>
</evidence>
<accession>A0ABT5J339</accession>
<gene>
    <name evidence="1" type="ORF">PQJ73_00110</name>
</gene>
<reference evidence="1" key="1">
    <citation type="journal article" date="2023" name="Microbiol Resour">
        <title>Genome Sequences of Rhodoplanes serenus and Two Thermotolerant Strains, Rhodoplanes tepidamans and 'Rhodoplanes cryptolactis,' Further Refine the Genus.</title>
        <authorList>
            <person name="Rayyan A.A."/>
            <person name="Kyndt J.A."/>
        </authorList>
    </citation>
    <scope>NUCLEOTIDE SEQUENCE</scope>
    <source>
        <strain evidence="1">DSM 9987</strain>
    </source>
</reference>
<comment type="caution">
    <text evidence="1">The sequence shown here is derived from an EMBL/GenBank/DDBJ whole genome shotgun (WGS) entry which is preliminary data.</text>
</comment>
<dbReference type="PANTHER" id="PTHR12224:SF0">
    <property type="entry name" value="BETA-1,4-MANNOSYL-GLYCOPROTEIN 4-BETA-N-ACETYLGLUCOSAMINYLTRANSFERASE"/>
    <property type="match status" value="1"/>
</dbReference>